<dbReference type="InterPro" id="IPR036412">
    <property type="entry name" value="HAD-like_sf"/>
</dbReference>
<comment type="caution">
    <text evidence="2">The sequence shown here is derived from an EMBL/GenBank/DDBJ whole genome shotgun (WGS) entry which is preliminary data.</text>
</comment>
<feature type="region of interest" description="Disordered" evidence="1">
    <location>
        <begin position="1"/>
        <end position="34"/>
    </location>
</feature>
<reference evidence="2" key="1">
    <citation type="journal article" date="2023" name="Mol. Phylogenet. Evol.">
        <title>Genome-scale phylogeny and comparative genomics of the fungal order Sordariales.</title>
        <authorList>
            <person name="Hensen N."/>
            <person name="Bonometti L."/>
            <person name="Westerberg I."/>
            <person name="Brannstrom I.O."/>
            <person name="Guillou S."/>
            <person name="Cros-Aarteil S."/>
            <person name="Calhoun S."/>
            <person name="Haridas S."/>
            <person name="Kuo A."/>
            <person name="Mondo S."/>
            <person name="Pangilinan J."/>
            <person name="Riley R."/>
            <person name="LaButti K."/>
            <person name="Andreopoulos B."/>
            <person name="Lipzen A."/>
            <person name="Chen C."/>
            <person name="Yan M."/>
            <person name="Daum C."/>
            <person name="Ng V."/>
            <person name="Clum A."/>
            <person name="Steindorff A."/>
            <person name="Ohm R.A."/>
            <person name="Martin F."/>
            <person name="Silar P."/>
            <person name="Natvig D.O."/>
            <person name="Lalanne C."/>
            <person name="Gautier V."/>
            <person name="Ament-Velasquez S.L."/>
            <person name="Kruys A."/>
            <person name="Hutchinson M.I."/>
            <person name="Powell A.J."/>
            <person name="Barry K."/>
            <person name="Miller A.N."/>
            <person name="Grigoriev I.V."/>
            <person name="Debuchy R."/>
            <person name="Gladieux P."/>
            <person name="Hiltunen Thoren M."/>
            <person name="Johannesson H."/>
        </authorList>
    </citation>
    <scope>NUCLEOTIDE SEQUENCE</scope>
    <source>
        <strain evidence="2">CBS 314.62</strain>
    </source>
</reference>
<dbReference type="InterPro" id="IPR023214">
    <property type="entry name" value="HAD_sf"/>
</dbReference>
<protein>
    <submittedName>
        <fullName evidence="2">Uncharacterized protein</fullName>
    </submittedName>
</protein>
<sequence length="333" mass="35605">MVSTPEPEVICVDQPAGQKRSRAETEPAEDPNFPTTPKLVILHFDAIIDGRAAVTTAVRKVFASLQPTTPAPSPARILSVFANGAPLLASKFQALVPTAALPDADALRAWTDAYLETYDREGKPLLAPFPDARAFLTALAARDILIAITTNHRDFAKAFLAAHAMADLPDFLVRRAAAYAARPALFRDFFDGTLVPSYAAKRRGAGELRPGDHVLVVSCTPFNLRTARTIGARACWVRKPGVTVEPEAGGLDADTIVVGDLAELGKRIFGGRKGADAEEDLKVGNDLKMGNDLKSGNDLMPGMMVQDMGAEQEQQNIGGEAEKPDVEMAGTDM</sequence>
<evidence type="ECO:0000256" key="1">
    <source>
        <dbReference type="SAM" id="MobiDB-lite"/>
    </source>
</evidence>
<proteinExistence type="predicted"/>
<dbReference type="SUPFAM" id="SSF56784">
    <property type="entry name" value="HAD-like"/>
    <property type="match status" value="1"/>
</dbReference>
<dbReference type="Gene3D" id="3.40.50.1000">
    <property type="entry name" value="HAD superfamily/HAD-like"/>
    <property type="match status" value="1"/>
</dbReference>
<name>A0AAE0X7H1_9PEZI</name>
<dbReference type="AlphaFoldDB" id="A0AAE0X7H1"/>
<organism evidence="2 3">
    <name type="scientific">Podospora appendiculata</name>
    <dbReference type="NCBI Taxonomy" id="314037"/>
    <lineage>
        <taxon>Eukaryota</taxon>
        <taxon>Fungi</taxon>
        <taxon>Dikarya</taxon>
        <taxon>Ascomycota</taxon>
        <taxon>Pezizomycotina</taxon>
        <taxon>Sordariomycetes</taxon>
        <taxon>Sordariomycetidae</taxon>
        <taxon>Sordariales</taxon>
        <taxon>Podosporaceae</taxon>
        <taxon>Podospora</taxon>
    </lineage>
</organism>
<accession>A0AAE0X7H1</accession>
<feature type="region of interest" description="Disordered" evidence="1">
    <location>
        <begin position="314"/>
        <end position="333"/>
    </location>
</feature>
<evidence type="ECO:0000313" key="3">
    <source>
        <dbReference type="Proteomes" id="UP001270362"/>
    </source>
</evidence>
<evidence type="ECO:0000313" key="2">
    <source>
        <dbReference type="EMBL" id="KAK3687444.1"/>
    </source>
</evidence>
<reference evidence="2" key="2">
    <citation type="submission" date="2023-06" db="EMBL/GenBank/DDBJ databases">
        <authorList>
            <consortium name="Lawrence Berkeley National Laboratory"/>
            <person name="Haridas S."/>
            <person name="Hensen N."/>
            <person name="Bonometti L."/>
            <person name="Westerberg I."/>
            <person name="Brannstrom I.O."/>
            <person name="Guillou S."/>
            <person name="Cros-Aarteil S."/>
            <person name="Calhoun S."/>
            <person name="Kuo A."/>
            <person name="Mondo S."/>
            <person name="Pangilinan J."/>
            <person name="Riley R."/>
            <person name="Labutti K."/>
            <person name="Andreopoulos B."/>
            <person name="Lipzen A."/>
            <person name="Chen C."/>
            <person name="Yanf M."/>
            <person name="Daum C."/>
            <person name="Ng V."/>
            <person name="Clum A."/>
            <person name="Steindorff A."/>
            <person name="Ohm R."/>
            <person name="Martin F."/>
            <person name="Silar P."/>
            <person name="Natvig D."/>
            <person name="Lalanne C."/>
            <person name="Gautier V."/>
            <person name="Ament-Velasquez S.L."/>
            <person name="Kruys A."/>
            <person name="Hutchinson M.I."/>
            <person name="Powell A.J."/>
            <person name="Barry K."/>
            <person name="Miller A.N."/>
            <person name="Grigoriev I.V."/>
            <person name="Debuchy R."/>
            <person name="Gladieux P."/>
            <person name="Thoren M.H."/>
            <person name="Johannesson H."/>
        </authorList>
    </citation>
    <scope>NUCLEOTIDE SEQUENCE</scope>
    <source>
        <strain evidence="2">CBS 314.62</strain>
    </source>
</reference>
<dbReference type="Proteomes" id="UP001270362">
    <property type="component" value="Unassembled WGS sequence"/>
</dbReference>
<gene>
    <name evidence="2" type="ORF">B0T22DRAFT_128698</name>
</gene>
<keyword evidence="3" id="KW-1185">Reference proteome</keyword>
<dbReference type="EMBL" id="JAULSO010000002">
    <property type="protein sequence ID" value="KAK3687444.1"/>
    <property type="molecule type" value="Genomic_DNA"/>
</dbReference>